<evidence type="ECO:0000313" key="3">
    <source>
        <dbReference type="EMBL" id="WDG07168.1"/>
    </source>
</evidence>
<dbReference type="EMBL" id="CP050467">
    <property type="protein sequence ID" value="UTZ25522.1"/>
    <property type="molecule type" value="Genomic_DNA"/>
</dbReference>
<organism evidence="2 4">
    <name type="scientific">Vibrio campbellii</name>
    <dbReference type="NCBI Taxonomy" id="680"/>
    <lineage>
        <taxon>Bacteria</taxon>
        <taxon>Pseudomonadati</taxon>
        <taxon>Pseudomonadota</taxon>
        <taxon>Gammaproteobacteria</taxon>
        <taxon>Vibrionales</taxon>
        <taxon>Vibrionaceae</taxon>
        <taxon>Vibrio</taxon>
    </lineage>
</organism>
<dbReference type="Proteomes" id="UP001219537">
    <property type="component" value="Chromosome 1"/>
</dbReference>
<protein>
    <recommendedName>
        <fullName evidence="5">ATPase</fullName>
    </recommendedName>
</protein>
<dbReference type="GeneID" id="67377629"/>
<reference evidence="3" key="2">
    <citation type="submission" date="2023-02" db="EMBL/GenBank/DDBJ databases">
        <title>Isolation, identification, and genome analysis of Vibrio campbellii in the Penaeus vannamei larvae stage.</title>
        <authorList>
            <person name="Huang T."/>
            <person name="Zhang B."/>
        </authorList>
    </citation>
    <scope>NUCLEOTIDE SEQUENCE</scope>
    <source>
        <strain evidence="3">20220413_1</strain>
    </source>
</reference>
<evidence type="ECO:0000256" key="1">
    <source>
        <dbReference type="SAM" id="SignalP"/>
    </source>
</evidence>
<dbReference type="OrthoDB" id="5904741at2"/>
<dbReference type="Proteomes" id="UP001058687">
    <property type="component" value="Chromosome 1"/>
</dbReference>
<sequence length="170" mass="19624">MKRFVVAALLATSSTFTFAADQQCLANKYDGYIDASLQWYQDLVDLTVTQYPDLKEVSQWFLEGRKHHFELNREAVHYFLKNDPSRVATEQPVEAWLKLEQHDVKQLATRSDELGQAAQKTFSDRQSANHPKNYDLRSAFADLLSHPKQIDSALNKYNQSIAKIEKQKCE</sequence>
<name>A0A0A3EWY3_9VIBR</name>
<keyword evidence="1" id="KW-0732">Signal</keyword>
<accession>A0A0A3EWY3</accession>
<evidence type="ECO:0008006" key="5">
    <source>
        <dbReference type="Google" id="ProtNLM"/>
    </source>
</evidence>
<proteinExistence type="predicted"/>
<feature type="signal peptide" evidence="1">
    <location>
        <begin position="1"/>
        <end position="19"/>
    </location>
</feature>
<dbReference type="RefSeq" id="WP_038891356.1">
    <property type="nucleotide sequence ID" value="NZ_BBKG01000023.1"/>
</dbReference>
<dbReference type="EMBL" id="CP117988">
    <property type="protein sequence ID" value="WDG07168.1"/>
    <property type="molecule type" value="Genomic_DNA"/>
</dbReference>
<evidence type="ECO:0000313" key="2">
    <source>
        <dbReference type="EMBL" id="UTZ25522.1"/>
    </source>
</evidence>
<feature type="chain" id="PRO_5015032607" description="ATPase" evidence="1">
    <location>
        <begin position="20"/>
        <end position="170"/>
    </location>
</feature>
<evidence type="ECO:0000313" key="4">
    <source>
        <dbReference type="Proteomes" id="UP001058687"/>
    </source>
</evidence>
<dbReference type="AlphaFoldDB" id="A0A0A3EWY3"/>
<reference evidence="2" key="1">
    <citation type="submission" date="2020-03" db="EMBL/GenBank/DDBJ databases">
        <title>Five strains of Vibrio campbellii isolated from Mariana Trench.</title>
        <authorList>
            <person name="Liang J."/>
            <person name="Zhang X.-H."/>
        </authorList>
    </citation>
    <scope>NUCLEOTIDE SEQUENCE</scope>
    <source>
        <strain evidence="2">LJC014</strain>
    </source>
</reference>
<gene>
    <name evidence="2" type="ORF">HB761_01460</name>
    <name evidence="3" type="ORF">PUN50_10445</name>
</gene>